<evidence type="ECO:0000313" key="2">
    <source>
        <dbReference type="EMBL" id="MBA0626732.1"/>
    </source>
</evidence>
<reference evidence="2 3" key="1">
    <citation type="journal article" date="2019" name="Genome Biol. Evol.">
        <title>Insights into the evolution of the New World diploid cottons (Gossypium, subgenus Houzingenia) based on genome sequencing.</title>
        <authorList>
            <person name="Grover C.E."/>
            <person name="Arick M.A. 2nd"/>
            <person name="Thrash A."/>
            <person name="Conover J.L."/>
            <person name="Sanders W.S."/>
            <person name="Peterson D.G."/>
            <person name="Frelichowski J.E."/>
            <person name="Scheffler J.A."/>
            <person name="Scheffler B.E."/>
            <person name="Wendel J.F."/>
        </authorList>
    </citation>
    <scope>NUCLEOTIDE SEQUENCE [LARGE SCALE GENOMIC DNA]</scope>
    <source>
        <strain evidence="2">27</strain>
        <tissue evidence="2">Leaf</tissue>
    </source>
</reference>
<sequence>MPTSSNTMKKSELSTMMDVTKFMHNQQQAYWTYAKVRDDSVRNTFKNISNSFVLEFPDYIFESWKEDHKESEDKTLKEENEEDKSNK</sequence>
<gene>
    <name evidence="2" type="ORF">Godav_004343</name>
</gene>
<name>A0A7J8SMI5_GOSDV</name>
<keyword evidence="3" id="KW-1185">Reference proteome</keyword>
<evidence type="ECO:0000313" key="3">
    <source>
        <dbReference type="Proteomes" id="UP000593561"/>
    </source>
</evidence>
<evidence type="ECO:0000256" key="1">
    <source>
        <dbReference type="SAM" id="MobiDB-lite"/>
    </source>
</evidence>
<comment type="caution">
    <text evidence="2">The sequence shown here is derived from an EMBL/GenBank/DDBJ whole genome shotgun (WGS) entry which is preliminary data.</text>
</comment>
<dbReference type="Proteomes" id="UP000593561">
    <property type="component" value="Unassembled WGS sequence"/>
</dbReference>
<dbReference type="EMBL" id="JABFAC010000010">
    <property type="protein sequence ID" value="MBA0626732.1"/>
    <property type="molecule type" value="Genomic_DNA"/>
</dbReference>
<protein>
    <submittedName>
        <fullName evidence="2">Uncharacterized protein</fullName>
    </submittedName>
</protein>
<feature type="region of interest" description="Disordered" evidence="1">
    <location>
        <begin position="68"/>
        <end position="87"/>
    </location>
</feature>
<organism evidence="2 3">
    <name type="scientific">Gossypium davidsonii</name>
    <name type="common">Davidson's cotton</name>
    <name type="synonym">Gossypium klotzschianum subsp. davidsonii</name>
    <dbReference type="NCBI Taxonomy" id="34287"/>
    <lineage>
        <taxon>Eukaryota</taxon>
        <taxon>Viridiplantae</taxon>
        <taxon>Streptophyta</taxon>
        <taxon>Embryophyta</taxon>
        <taxon>Tracheophyta</taxon>
        <taxon>Spermatophyta</taxon>
        <taxon>Magnoliopsida</taxon>
        <taxon>eudicotyledons</taxon>
        <taxon>Gunneridae</taxon>
        <taxon>Pentapetalae</taxon>
        <taxon>rosids</taxon>
        <taxon>malvids</taxon>
        <taxon>Malvales</taxon>
        <taxon>Malvaceae</taxon>
        <taxon>Malvoideae</taxon>
        <taxon>Gossypium</taxon>
    </lineage>
</organism>
<proteinExistence type="predicted"/>
<dbReference type="AlphaFoldDB" id="A0A7J8SMI5"/>
<accession>A0A7J8SMI5</accession>